<reference evidence="1 2" key="1">
    <citation type="submission" date="2020-02" db="EMBL/GenBank/DDBJ databases">
        <authorList>
            <person name="Ferguson B K."/>
        </authorList>
    </citation>
    <scope>NUCLEOTIDE SEQUENCE [LARGE SCALE GENOMIC DNA]</scope>
</reference>
<protein>
    <submittedName>
        <fullName evidence="1">Uncharacterized protein</fullName>
    </submittedName>
</protein>
<dbReference type="EMBL" id="CADCXV010000748">
    <property type="protein sequence ID" value="CAB0034636.1"/>
    <property type="molecule type" value="Genomic_DNA"/>
</dbReference>
<evidence type="ECO:0000313" key="1">
    <source>
        <dbReference type="EMBL" id="CAB0034636.1"/>
    </source>
</evidence>
<evidence type="ECO:0000313" key="2">
    <source>
        <dbReference type="Proteomes" id="UP000479190"/>
    </source>
</evidence>
<organism evidence="1 2">
    <name type="scientific">Trichogramma brassicae</name>
    <dbReference type="NCBI Taxonomy" id="86971"/>
    <lineage>
        <taxon>Eukaryota</taxon>
        <taxon>Metazoa</taxon>
        <taxon>Ecdysozoa</taxon>
        <taxon>Arthropoda</taxon>
        <taxon>Hexapoda</taxon>
        <taxon>Insecta</taxon>
        <taxon>Pterygota</taxon>
        <taxon>Neoptera</taxon>
        <taxon>Endopterygota</taxon>
        <taxon>Hymenoptera</taxon>
        <taxon>Apocrita</taxon>
        <taxon>Proctotrupomorpha</taxon>
        <taxon>Chalcidoidea</taxon>
        <taxon>Trichogrammatidae</taxon>
        <taxon>Trichogramma</taxon>
    </lineage>
</organism>
<name>A0A6H5IDM4_9HYME</name>
<dbReference type="Proteomes" id="UP000479190">
    <property type="component" value="Unassembled WGS sequence"/>
</dbReference>
<keyword evidence="2" id="KW-1185">Reference proteome</keyword>
<feature type="non-terminal residue" evidence="1">
    <location>
        <position position="1"/>
    </location>
</feature>
<accession>A0A6H5IDM4</accession>
<sequence>MRKKKLKKSKFFLVITFRAVKRERPANRGTCNRVSSSAVARSSRDYIIYMCTFTPARNAYIIERRAYNAAPQKLWHNTREVASTHNKYMVIWSTTHRRQSSSCYILHLCILYSCAPASKLTTYTRIHKCAAAQKRHGPAAQCTVGSCKLPQPAWNIIAICTSASCENNWHMITFRLARLGPDFRTQFDARRIPLQWQYIREC</sequence>
<gene>
    <name evidence="1" type="ORF">TBRA_LOCUS6534</name>
</gene>
<dbReference type="AlphaFoldDB" id="A0A6H5IDM4"/>
<proteinExistence type="predicted"/>